<name>A0ABU5F1G6_9BACT</name>
<evidence type="ECO:0000259" key="4">
    <source>
        <dbReference type="Pfam" id="PF13407"/>
    </source>
</evidence>
<dbReference type="Proteomes" id="UP001272242">
    <property type="component" value="Unassembled WGS sequence"/>
</dbReference>
<accession>A0ABU5F1G6</accession>
<evidence type="ECO:0000256" key="1">
    <source>
        <dbReference type="ARBA" id="ARBA00004196"/>
    </source>
</evidence>
<dbReference type="PROSITE" id="PS51257">
    <property type="entry name" value="PROKAR_LIPOPROTEIN"/>
    <property type="match status" value="1"/>
</dbReference>
<dbReference type="EMBL" id="JAXBLV010000193">
    <property type="protein sequence ID" value="MDY3561426.1"/>
    <property type="molecule type" value="Genomic_DNA"/>
</dbReference>
<proteinExistence type="inferred from homology"/>
<sequence>MSTVLRVSVIAALAAVLACVPACGKKDGAGKAKIGVVTNCTADFWRICEAGAQKAAAEFNVELLFRQPEQDFDAQAQMKIVEAWEKQGLDGMVVSVINPKGQTEDLTRIAKKVPLVTMDNDADQTGRKCYVGIDNYEAGRAAGKLIKRVLPQGGTVGVFIGDTKSANGQARTQGVFDELAGEKDAKGVDGAHPQKPDLEVRTYGKDVKYHVVDRTPREDNSPVNAQKTAGAVLARVKGLPNLCMVGLYAYNPPAILNEAKAKAMAKDIKIVGFDEDWETLKGIAAGEIEATVVQDPFAYGYESVKALATKSFDVKRIPYRVVTKDGKPDPALGCEVVEVAKFEPDLRGKLESVKK</sequence>
<keyword evidence="3" id="KW-0732">Signal</keyword>
<evidence type="ECO:0000256" key="2">
    <source>
        <dbReference type="ARBA" id="ARBA00007639"/>
    </source>
</evidence>
<dbReference type="PANTHER" id="PTHR30036:SF7">
    <property type="entry name" value="ABC TRANSPORTER PERIPLASMIC-BINDING PROTEIN YPHF"/>
    <property type="match status" value="1"/>
</dbReference>
<protein>
    <submittedName>
        <fullName evidence="5">Substrate-binding domain-containing protein</fullName>
    </submittedName>
</protein>
<reference evidence="6" key="1">
    <citation type="journal article" date="2023" name="Mar. Drugs">
        <title>Gemmata algarum, a Novel Planctomycete Isolated from an Algal Mat, Displays Antimicrobial Activity.</title>
        <authorList>
            <person name="Kumar G."/>
            <person name="Kallscheuer N."/>
            <person name="Kashif M."/>
            <person name="Ahamad S."/>
            <person name="Jagadeeshwari U."/>
            <person name="Pannikurungottu S."/>
            <person name="Haufschild T."/>
            <person name="Kabuu M."/>
            <person name="Sasikala C."/>
            <person name="Jogler C."/>
            <person name="Ramana C."/>
        </authorList>
    </citation>
    <scope>NUCLEOTIDE SEQUENCE [LARGE SCALE GENOMIC DNA]</scope>
    <source>
        <strain evidence="6">JC673</strain>
    </source>
</reference>
<dbReference type="SUPFAM" id="SSF53822">
    <property type="entry name" value="Periplasmic binding protein-like I"/>
    <property type="match status" value="1"/>
</dbReference>
<comment type="subcellular location">
    <subcellularLocation>
        <location evidence="1">Cell envelope</location>
    </subcellularLocation>
</comment>
<evidence type="ECO:0000313" key="6">
    <source>
        <dbReference type="Proteomes" id="UP001272242"/>
    </source>
</evidence>
<dbReference type="InterPro" id="IPR050555">
    <property type="entry name" value="Bact_Solute-Bind_Prot2"/>
</dbReference>
<comment type="similarity">
    <text evidence="2">Belongs to the bacterial solute-binding protein 2 family.</text>
</comment>
<gene>
    <name evidence="5" type="ORF">R5W23_002704</name>
</gene>
<dbReference type="Gene3D" id="3.40.50.2300">
    <property type="match status" value="2"/>
</dbReference>
<feature type="chain" id="PRO_5046236719" evidence="3">
    <location>
        <begin position="23"/>
        <end position="355"/>
    </location>
</feature>
<dbReference type="Pfam" id="PF13407">
    <property type="entry name" value="Peripla_BP_4"/>
    <property type="match status" value="1"/>
</dbReference>
<dbReference type="PANTHER" id="PTHR30036">
    <property type="entry name" value="D-XYLOSE-BINDING PERIPLASMIC PROTEIN"/>
    <property type="match status" value="1"/>
</dbReference>
<keyword evidence="6" id="KW-1185">Reference proteome</keyword>
<dbReference type="InterPro" id="IPR028082">
    <property type="entry name" value="Peripla_BP_I"/>
</dbReference>
<evidence type="ECO:0000313" key="5">
    <source>
        <dbReference type="EMBL" id="MDY3561426.1"/>
    </source>
</evidence>
<evidence type="ECO:0000256" key="3">
    <source>
        <dbReference type="SAM" id="SignalP"/>
    </source>
</evidence>
<organism evidence="5 6">
    <name type="scientific">Gemmata algarum</name>
    <dbReference type="NCBI Taxonomy" id="2975278"/>
    <lineage>
        <taxon>Bacteria</taxon>
        <taxon>Pseudomonadati</taxon>
        <taxon>Planctomycetota</taxon>
        <taxon>Planctomycetia</taxon>
        <taxon>Gemmatales</taxon>
        <taxon>Gemmataceae</taxon>
        <taxon>Gemmata</taxon>
    </lineage>
</organism>
<feature type="signal peptide" evidence="3">
    <location>
        <begin position="1"/>
        <end position="22"/>
    </location>
</feature>
<dbReference type="RefSeq" id="WP_320687841.1">
    <property type="nucleotide sequence ID" value="NZ_JAXBLV010000193.1"/>
</dbReference>
<feature type="domain" description="Periplasmic binding protein" evidence="4">
    <location>
        <begin position="35"/>
        <end position="308"/>
    </location>
</feature>
<dbReference type="InterPro" id="IPR025997">
    <property type="entry name" value="SBP_2_dom"/>
</dbReference>
<comment type="caution">
    <text evidence="5">The sequence shown here is derived from an EMBL/GenBank/DDBJ whole genome shotgun (WGS) entry which is preliminary data.</text>
</comment>